<protein>
    <submittedName>
        <fullName evidence="2">STAS domain-containing protein</fullName>
    </submittedName>
</protein>
<dbReference type="Pfam" id="PF01740">
    <property type="entry name" value="STAS"/>
    <property type="match status" value="1"/>
</dbReference>
<organism evidence="2 3">
    <name type="scientific">Amycolatopsis heterodermiae</name>
    <dbReference type="NCBI Taxonomy" id="3110235"/>
    <lineage>
        <taxon>Bacteria</taxon>
        <taxon>Bacillati</taxon>
        <taxon>Actinomycetota</taxon>
        <taxon>Actinomycetes</taxon>
        <taxon>Pseudonocardiales</taxon>
        <taxon>Pseudonocardiaceae</taxon>
        <taxon>Amycolatopsis</taxon>
    </lineage>
</organism>
<accession>A0ABU5R447</accession>
<comment type="caution">
    <text evidence="2">The sequence shown here is derived from an EMBL/GenBank/DDBJ whole genome shotgun (WGS) entry which is preliminary data.</text>
</comment>
<evidence type="ECO:0000313" key="3">
    <source>
        <dbReference type="Proteomes" id="UP001304298"/>
    </source>
</evidence>
<keyword evidence="3" id="KW-1185">Reference proteome</keyword>
<proteinExistence type="predicted"/>
<evidence type="ECO:0000313" key="2">
    <source>
        <dbReference type="EMBL" id="MEA5360991.1"/>
    </source>
</evidence>
<dbReference type="RefSeq" id="WP_323327615.1">
    <property type="nucleotide sequence ID" value="NZ_JAYFSI010000002.1"/>
</dbReference>
<reference evidence="2 3" key="1">
    <citation type="submission" date="2023-12" db="EMBL/GenBank/DDBJ databases">
        <title>Amycolatopsis sp. V23-08.</title>
        <authorList>
            <person name="Somphong A."/>
        </authorList>
    </citation>
    <scope>NUCLEOTIDE SEQUENCE [LARGE SCALE GENOMIC DNA]</scope>
    <source>
        <strain evidence="2 3">V23-08</strain>
    </source>
</reference>
<dbReference type="InterPro" id="IPR002645">
    <property type="entry name" value="STAS_dom"/>
</dbReference>
<dbReference type="SUPFAM" id="SSF52091">
    <property type="entry name" value="SpoIIaa-like"/>
    <property type="match status" value="1"/>
</dbReference>
<dbReference type="PROSITE" id="PS50801">
    <property type="entry name" value="STAS"/>
    <property type="match status" value="1"/>
</dbReference>
<dbReference type="PANTHER" id="PTHR33495">
    <property type="entry name" value="ANTI-SIGMA FACTOR ANTAGONIST TM_1081-RELATED-RELATED"/>
    <property type="match status" value="1"/>
</dbReference>
<feature type="domain" description="STAS" evidence="1">
    <location>
        <begin position="9"/>
        <end position="131"/>
    </location>
</feature>
<dbReference type="CDD" id="cd07043">
    <property type="entry name" value="STAS_anti-anti-sigma_factors"/>
    <property type="match status" value="1"/>
</dbReference>
<dbReference type="Gene3D" id="3.30.750.24">
    <property type="entry name" value="STAS domain"/>
    <property type="match status" value="1"/>
</dbReference>
<sequence length="211" mass="21901">MDHTAAAPLRITMEHTATAVVLGADGEIDLATTDFFSTVLAGAIAGRPPLLVVDLGLVHFLSCQGVSVLVAAHQLAGTTTRMVVAAPSQAAWRPLSLTGADRLLNVRRRREGAVPARLRMNTVVTDAAVLVVASGGSPSGDAGPVTDELRRADGRDDLFFDASACALPVEVLARAVHEAGREDVRVLTADPRFAAALDVVGVAHSRTAVVD</sequence>
<name>A0ABU5R447_9PSEU</name>
<gene>
    <name evidence="2" type="ORF">VA596_15705</name>
</gene>
<dbReference type="EMBL" id="JAYFSI010000002">
    <property type="protein sequence ID" value="MEA5360991.1"/>
    <property type="molecule type" value="Genomic_DNA"/>
</dbReference>
<evidence type="ECO:0000259" key="1">
    <source>
        <dbReference type="PROSITE" id="PS50801"/>
    </source>
</evidence>
<dbReference type="PANTHER" id="PTHR33495:SF2">
    <property type="entry name" value="ANTI-SIGMA FACTOR ANTAGONIST TM_1081-RELATED"/>
    <property type="match status" value="1"/>
</dbReference>
<dbReference type="InterPro" id="IPR036513">
    <property type="entry name" value="STAS_dom_sf"/>
</dbReference>
<dbReference type="Proteomes" id="UP001304298">
    <property type="component" value="Unassembled WGS sequence"/>
</dbReference>